<dbReference type="Pfam" id="PF00378">
    <property type="entry name" value="ECH_1"/>
    <property type="match status" value="1"/>
</dbReference>
<dbReference type="SUPFAM" id="SSF52096">
    <property type="entry name" value="ClpP/crotonase"/>
    <property type="match status" value="1"/>
</dbReference>
<accession>A0A917F1X4</accession>
<dbReference type="InterPro" id="IPR014748">
    <property type="entry name" value="Enoyl-CoA_hydra_C"/>
</dbReference>
<protein>
    <submittedName>
        <fullName evidence="5">Enoyl-CoA hydratase</fullName>
    </submittedName>
</protein>
<reference evidence="5" key="1">
    <citation type="journal article" date="2014" name="Int. J. Syst. Evol. Microbiol.">
        <title>Complete genome sequence of Corynebacterium casei LMG S-19264T (=DSM 44701T), isolated from a smear-ripened cheese.</title>
        <authorList>
            <consortium name="US DOE Joint Genome Institute (JGI-PGF)"/>
            <person name="Walter F."/>
            <person name="Albersmeier A."/>
            <person name="Kalinowski J."/>
            <person name="Ruckert C."/>
        </authorList>
    </citation>
    <scope>NUCLEOTIDE SEQUENCE</scope>
    <source>
        <strain evidence="5">CGMCC 1.16067</strain>
    </source>
</reference>
<evidence type="ECO:0000256" key="4">
    <source>
        <dbReference type="RuleBase" id="RU003707"/>
    </source>
</evidence>
<evidence type="ECO:0000256" key="1">
    <source>
        <dbReference type="ARBA" id="ARBA00005254"/>
    </source>
</evidence>
<reference evidence="5" key="2">
    <citation type="submission" date="2020-09" db="EMBL/GenBank/DDBJ databases">
        <authorList>
            <person name="Sun Q."/>
            <person name="Zhou Y."/>
        </authorList>
    </citation>
    <scope>NUCLEOTIDE SEQUENCE</scope>
    <source>
        <strain evidence="5">CGMCC 1.16067</strain>
    </source>
</reference>
<name>A0A917F1X4_9ACTN</name>
<keyword evidence="2" id="KW-0443">Lipid metabolism</keyword>
<dbReference type="InterPro" id="IPR001753">
    <property type="entry name" value="Enoyl-CoA_hydra/iso"/>
</dbReference>
<dbReference type="AlphaFoldDB" id="A0A917F1X4"/>
<sequence length="255" mass="25874">MSTDVVTTVVTGSTLVITIDRPAARNAVNGDVATGIAAAVDRLASDDDLRVGVLTGAGGYFSAGMDLKAAATGDHALVGSKGFGGLTEARVDKPLVAAVEGFALGGGFELALSCDLVVAGRSASFGLPEVTRGLIPGGGGVVRLTERLPHHVALEMLLTGKPQPAPSLAAYGLVNEVVDDGEALTAALALAATVGANAPLALGAVKRLVRWAPDVTEAQAMDLMRAESSRLSASDDFAEGVRAFTEKRAPEWSGR</sequence>
<organism evidence="5 6">
    <name type="scientific">Marmoricola endophyticus</name>
    <dbReference type="NCBI Taxonomy" id="2040280"/>
    <lineage>
        <taxon>Bacteria</taxon>
        <taxon>Bacillati</taxon>
        <taxon>Actinomycetota</taxon>
        <taxon>Actinomycetes</taxon>
        <taxon>Propionibacteriales</taxon>
        <taxon>Nocardioidaceae</taxon>
        <taxon>Marmoricola</taxon>
    </lineage>
</organism>
<dbReference type="Gene3D" id="3.90.226.10">
    <property type="entry name" value="2-enoyl-CoA Hydratase, Chain A, domain 1"/>
    <property type="match status" value="1"/>
</dbReference>
<proteinExistence type="inferred from homology"/>
<dbReference type="Proteomes" id="UP000649179">
    <property type="component" value="Unassembled WGS sequence"/>
</dbReference>
<keyword evidence="3" id="KW-0456">Lyase</keyword>
<dbReference type="EMBL" id="BMKQ01000001">
    <property type="protein sequence ID" value="GGF40333.1"/>
    <property type="molecule type" value="Genomic_DNA"/>
</dbReference>
<keyword evidence="6" id="KW-1185">Reference proteome</keyword>
<dbReference type="RefSeq" id="WP_188779006.1">
    <property type="nucleotide sequence ID" value="NZ_BMKQ01000001.1"/>
</dbReference>
<evidence type="ECO:0000256" key="3">
    <source>
        <dbReference type="ARBA" id="ARBA00023239"/>
    </source>
</evidence>
<dbReference type="InterPro" id="IPR018376">
    <property type="entry name" value="Enoyl-CoA_hyd/isom_CS"/>
</dbReference>
<dbReference type="InterPro" id="IPR029045">
    <property type="entry name" value="ClpP/crotonase-like_dom_sf"/>
</dbReference>
<dbReference type="PANTHER" id="PTHR11941">
    <property type="entry name" value="ENOYL-COA HYDRATASE-RELATED"/>
    <property type="match status" value="1"/>
</dbReference>
<dbReference type="CDD" id="cd06558">
    <property type="entry name" value="crotonase-like"/>
    <property type="match status" value="1"/>
</dbReference>
<dbReference type="PROSITE" id="PS00166">
    <property type="entry name" value="ENOYL_COA_HYDRATASE"/>
    <property type="match status" value="1"/>
</dbReference>
<dbReference type="NCBIfam" id="NF006100">
    <property type="entry name" value="PRK08252.1"/>
    <property type="match status" value="1"/>
</dbReference>
<dbReference type="PANTHER" id="PTHR11941:SF169">
    <property type="entry name" value="(7AS)-7A-METHYL-1,5-DIOXO-2,3,5,6,7,7A-HEXAHYDRO-1H-INDENE-CARBOXYL-COA HYDROLASE"/>
    <property type="match status" value="1"/>
</dbReference>
<evidence type="ECO:0000256" key="2">
    <source>
        <dbReference type="ARBA" id="ARBA00023098"/>
    </source>
</evidence>
<gene>
    <name evidence="5" type="primary">paaG</name>
    <name evidence="5" type="ORF">GCM10011519_12520</name>
</gene>
<dbReference type="Gene3D" id="1.10.12.10">
    <property type="entry name" value="Lyase 2-enoyl-coa Hydratase, Chain A, domain 2"/>
    <property type="match status" value="1"/>
</dbReference>
<dbReference type="GO" id="GO:0006635">
    <property type="term" value="P:fatty acid beta-oxidation"/>
    <property type="evidence" value="ECO:0007669"/>
    <property type="project" value="TreeGrafter"/>
</dbReference>
<evidence type="ECO:0000313" key="5">
    <source>
        <dbReference type="EMBL" id="GGF40333.1"/>
    </source>
</evidence>
<comment type="similarity">
    <text evidence="1 4">Belongs to the enoyl-CoA hydratase/isomerase family.</text>
</comment>
<comment type="caution">
    <text evidence="5">The sequence shown here is derived from an EMBL/GenBank/DDBJ whole genome shotgun (WGS) entry which is preliminary data.</text>
</comment>
<dbReference type="GO" id="GO:0016829">
    <property type="term" value="F:lyase activity"/>
    <property type="evidence" value="ECO:0007669"/>
    <property type="project" value="UniProtKB-KW"/>
</dbReference>
<evidence type="ECO:0000313" key="6">
    <source>
        <dbReference type="Proteomes" id="UP000649179"/>
    </source>
</evidence>